<keyword evidence="2" id="KW-1185">Reference proteome</keyword>
<accession>A0A3E2XIE5</accession>
<gene>
    <name evidence="1" type="ORF">DW747_15815</name>
</gene>
<dbReference type="RefSeq" id="WP_117541773.1">
    <property type="nucleotide sequence ID" value="NZ_QVFD01000026.1"/>
</dbReference>
<dbReference type="PANTHER" id="PTHR38440">
    <property type="entry name" value="UPF0398 PROTEIN YPSA"/>
    <property type="match status" value="1"/>
</dbReference>
<dbReference type="Pfam" id="PF06908">
    <property type="entry name" value="YpsA"/>
    <property type="match status" value="1"/>
</dbReference>
<dbReference type="AlphaFoldDB" id="A0A3E2XIE5"/>
<comment type="caution">
    <text evidence="1">The sequence shown here is derived from an EMBL/GenBank/DDBJ whole genome shotgun (WGS) entry which is preliminary data.</text>
</comment>
<dbReference type="PANTHER" id="PTHR38440:SF1">
    <property type="entry name" value="UPF0398 PROTEIN SPR0331"/>
    <property type="match status" value="1"/>
</dbReference>
<dbReference type="Proteomes" id="UP000261231">
    <property type="component" value="Unassembled WGS sequence"/>
</dbReference>
<reference evidence="1 2" key="1">
    <citation type="submission" date="2018-08" db="EMBL/GenBank/DDBJ databases">
        <title>A genome reference for cultivated species of the human gut microbiota.</title>
        <authorList>
            <person name="Zou Y."/>
            <person name="Xue W."/>
            <person name="Luo G."/>
        </authorList>
    </citation>
    <scope>NUCLEOTIDE SEQUENCE [LARGE SCALE GENOMIC DNA]</scope>
    <source>
        <strain evidence="1 2">AM28-39</strain>
    </source>
</reference>
<dbReference type="EMBL" id="QVFD01000026">
    <property type="protein sequence ID" value="RGC43187.1"/>
    <property type="molecule type" value="Genomic_DNA"/>
</dbReference>
<evidence type="ECO:0000313" key="1">
    <source>
        <dbReference type="EMBL" id="RGC43187.1"/>
    </source>
</evidence>
<dbReference type="Gene3D" id="3.40.50.450">
    <property type="match status" value="1"/>
</dbReference>
<protein>
    <submittedName>
        <fullName evidence="1">DUF1273 family protein</fullName>
    </submittedName>
</protein>
<name>A0A3E2XIE5_9FIRM</name>
<dbReference type="InterPro" id="IPR010697">
    <property type="entry name" value="YspA"/>
</dbReference>
<dbReference type="OrthoDB" id="1795759at2"/>
<organism evidence="1 2">
    <name type="scientific">Coprococcus catus</name>
    <dbReference type="NCBI Taxonomy" id="116085"/>
    <lineage>
        <taxon>Bacteria</taxon>
        <taxon>Bacillati</taxon>
        <taxon>Bacillota</taxon>
        <taxon>Clostridia</taxon>
        <taxon>Lachnospirales</taxon>
        <taxon>Lachnospiraceae</taxon>
        <taxon>Coprococcus</taxon>
    </lineage>
</organism>
<dbReference type="SUPFAM" id="SSF102405">
    <property type="entry name" value="MCP/YpsA-like"/>
    <property type="match status" value="1"/>
</dbReference>
<evidence type="ECO:0000313" key="2">
    <source>
        <dbReference type="Proteomes" id="UP000261231"/>
    </source>
</evidence>
<proteinExistence type="predicted"/>
<sequence>MSKRCAFSGHRPFYFPWKENESDPACIHLKAALEAEIDKAVADGFFYFIVGGADGVDTWAAEIVLEKKKTNPEINLELAKPFADYNKHLQNDYGRRLRAIEEAADRVTAVSDGADEAADYILRDCYMVDASERMIIVYDDDSKGPSGTKDALLYARSSGVEIRQIQWMHL</sequence>